<evidence type="ECO:0000313" key="8">
    <source>
        <dbReference type="Proteomes" id="UP000594262"/>
    </source>
</evidence>
<dbReference type="GO" id="GO:0005635">
    <property type="term" value="C:nuclear envelope"/>
    <property type="evidence" value="ECO:0007669"/>
    <property type="project" value="TreeGrafter"/>
</dbReference>
<dbReference type="PROSITE" id="PS00216">
    <property type="entry name" value="SUGAR_TRANSPORT_1"/>
    <property type="match status" value="1"/>
</dbReference>
<dbReference type="PANTHER" id="PTHR24002">
    <property type="entry name" value="SOLUTE CARRIER FAMILY 22 MEMBER 18"/>
    <property type="match status" value="1"/>
</dbReference>
<evidence type="ECO:0000256" key="4">
    <source>
        <dbReference type="ARBA" id="ARBA00023136"/>
    </source>
</evidence>
<dbReference type="PRINTS" id="PR01035">
    <property type="entry name" value="TCRTETA"/>
</dbReference>
<feature type="transmembrane region" description="Helical" evidence="5">
    <location>
        <begin position="407"/>
        <end position="426"/>
    </location>
</feature>
<dbReference type="GO" id="GO:0022857">
    <property type="term" value="F:transmembrane transporter activity"/>
    <property type="evidence" value="ECO:0007669"/>
    <property type="project" value="InterPro"/>
</dbReference>
<proteinExistence type="predicted"/>
<dbReference type="PROSITE" id="PS50850">
    <property type="entry name" value="MFS"/>
    <property type="match status" value="1"/>
</dbReference>
<feature type="transmembrane region" description="Helical" evidence="5">
    <location>
        <begin position="36"/>
        <end position="59"/>
    </location>
</feature>
<feature type="transmembrane region" description="Helical" evidence="5">
    <location>
        <begin position="71"/>
        <end position="90"/>
    </location>
</feature>
<dbReference type="InterPro" id="IPR020846">
    <property type="entry name" value="MFS_dom"/>
</dbReference>
<dbReference type="AlphaFoldDB" id="A0A7M5V0E3"/>
<evidence type="ECO:0000256" key="3">
    <source>
        <dbReference type="ARBA" id="ARBA00022989"/>
    </source>
</evidence>
<keyword evidence="4 5" id="KW-0472">Membrane</keyword>
<feature type="transmembrane region" description="Helical" evidence="5">
    <location>
        <begin position="261"/>
        <end position="283"/>
    </location>
</feature>
<evidence type="ECO:0000256" key="1">
    <source>
        <dbReference type="ARBA" id="ARBA00004141"/>
    </source>
</evidence>
<dbReference type="InterPro" id="IPR001958">
    <property type="entry name" value="Tet-R_TetA/multi-R_MdtG-like"/>
</dbReference>
<dbReference type="SUPFAM" id="SSF103473">
    <property type="entry name" value="MFS general substrate transporter"/>
    <property type="match status" value="1"/>
</dbReference>
<dbReference type="GO" id="GO:0016020">
    <property type="term" value="C:membrane"/>
    <property type="evidence" value="ECO:0007669"/>
    <property type="project" value="UniProtKB-SubCell"/>
</dbReference>
<dbReference type="Proteomes" id="UP000594262">
    <property type="component" value="Unplaced"/>
</dbReference>
<feature type="domain" description="Major facilitator superfamily (MFS) profile" evidence="6">
    <location>
        <begin position="36"/>
        <end position="431"/>
    </location>
</feature>
<dbReference type="OrthoDB" id="10262656at2759"/>
<dbReference type="InterPro" id="IPR011701">
    <property type="entry name" value="MFS"/>
</dbReference>
<evidence type="ECO:0000313" key="7">
    <source>
        <dbReference type="EnsemblMetazoa" id="CLYHEMP007245.1"/>
    </source>
</evidence>
<dbReference type="PANTHER" id="PTHR24002:SF3">
    <property type="entry name" value="SOLUTE CARRIER FAMILY 22 MEMBER 18"/>
    <property type="match status" value="1"/>
</dbReference>
<dbReference type="EnsemblMetazoa" id="CLYHEMT007245.1">
    <property type="protein sequence ID" value="CLYHEMP007245.1"/>
    <property type="gene ID" value="CLYHEMG007245"/>
</dbReference>
<feature type="transmembrane region" description="Helical" evidence="5">
    <location>
        <begin position="102"/>
        <end position="129"/>
    </location>
</feature>
<keyword evidence="8" id="KW-1185">Reference proteome</keyword>
<evidence type="ECO:0000256" key="2">
    <source>
        <dbReference type="ARBA" id="ARBA00022692"/>
    </source>
</evidence>
<sequence length="437" mass="47618">VNFQELKKFLSFSIIKNIFGGTFSTILLEMKPHESIIKLVCISGFLDLFGVAMVYPQLVHRAKELGASPRNIGLFGSIYGTLQFFSSPVMGQISDHLGRRNVLIVALLGTSLSYFLLGTVGSILFLSLARIPSGIFKFSSAMNKAFLVDINPPESRAGVLGKFNAASSIGFVIGPTIAGWMMQTSGGFQLVAYISGTIFIINALFNHFVVSKYLDTLIDVQQNNQRDNDKKPISLFAAFNVFRDAQNVPWHAVWEPFLNRFLMSFSLIIYRANFTSILAFKFGTDTLMNGYIQSFNGATSMATGWMLGIISNFFPSNTLMHNTFSIILVISLFILSVTPSLYIYVLCIIPLCVSSSVLRVTNGTAIANRAGEEARGLVMGLADTLTALARAFGPAIAGFALEVSYEAPGLCAATFALIGTLIGLYAKSEATRMLHVE</sequence>
<feature type="transmembrane region" description="Helical" evidence="5">
    <location>
        <begin position="190"/>
        <end position="210"/>
    </location>
</feature>
<feature type="transmembrane region" description="Helical" evidence="5">
    <location>
        <begin position="295"/>
        <end position="314"/>
    </location>
</feature>
<feature type="transmembrane region" description="Helical" evidence="5">
    <location>
        <begin position="326"/>
        <end position="353"/>
    </location>
</feature>
<organism evidence="7 8">
    <name type="scientific">Clytia hemisphaerica</name>
    <dbReference type="NCBI Taxonomy" id="252671"/>
    <lineage>
        <taxon>Eukaryota</taxon>
        <taxon>Metazoa</taxon>
        <taxon>Cnidaria</taxon>
        <taxon>Hydrozoa</taxon>
        <taxon>Hydroidolina</taxon>
        <taxon>Leptothecata</taxon>
        <taxon>Obeliida</taxon>
        <taxon>Clytiidae</taxon>
        <taxon>Clytia</taxon>
    </lineage>
</organism>
<evidence type="ECO:0000256" key="5">
    <source>
        <dbReference type="SAM" id="Phobius"/>
    </source>
</evidence>
<name>A0A7M5V0E3_9CNID</name>
<dbReference type="Gene3D" id="1.20.1250.20">
    <property type="entry name" value="MFS general substrate transporter like domains"/>
    <property type="match status" value="1"/>
</dbReference>
<dbReference type="InterPro" id="IPR005829">
    <property type="entry name" value="Sugar_transporter_CS"/>
</dbReference>
<dbReference type="InterPro" id="IPR036259">
    <property type="entry name" value="MFS_trans_sf"/>
</dbReference>
<comment type="subcellular location">
    <subcellularLocation>
        <location evidence="1">Membrane</location>
        <topology evidence="1">Multi-pass membrane protein</topology>
    </subcellularLocation>
</comment>
<reference evidence="7" key="1">
    <citation type="submission" date="2021-01" db="UniProtKB">
        <authorList>
            <consortium name="EnsemblMetazoa"/>
        </authorList>
    </citation>
    <scope>IDENTIFICATION</scope>
</reference>
<evidence type="ECO:0000259" key="6">
    <source>
        <dbReference type="PROSITE" id="PS50850"/>
    </source>
</evidence>
<protein>
    <recommendedName>
        <fullName evidence="6">Major facilitator superfamily (MFS) profile domain-containing protein</fullName>
    </recommendedName>
</protein>
<keyword evidence="3 5" id="KW-1133">Transmembrane helix</keyword>
<accession>A0A7M5V0E3</accession>
<dbReference type="Pfam" id="PF07690">
    <property type="entry name" value="MFS_1"/>
    <property type="match status" value="1"/>
</dbReference>
<keyword evidence="2 5" id="KW-0812">Transmembrane</keyword>